<dbReference type="OrthoDB" id="9775208at2"/>
<name>A0A3D8IMX9_9HELI</name>
<evidence type="ECO:0000259" key="1">
    <source>
        <dbReference type="Pfam" id="PF00534"/>
    </source>
</evidence>
<sequence>MQYFLKPREFKDSNLNKVFFWQRRIEINFLSLKKIFQYYPVKIHIHVALDGGHSIVPKPNKEDEERFGITYSHWCEDKNEMETILDECGIYIAPRTSEGIGLSFLHALSLGKVIIAYNAPTMNEYIIHNVNGYLIDFENPQPIDFSNIKIVQENARKLAKEGYEKWLKDREKFIDFMEN</sequence>
<dbReference type="SUPFAM" id="SSF53756">
    <property type="entry name" value="UDP-Glycosyltransferase/glycogen phosphorylase"/>
    <property type="match status" value="1"/>
</dbReference>
<dbReference type="Gene3D" id="3.40.50.2000">
    <property type="entry name" value="Glycogen Phosphorylase B"/>
    <property type="match status" value="1"/>
</dbReference>
<proteinExistence type="predicted"/>
<evidence type="ECO:0000313" key="3">
    <source>
        <dbReference type="Proteomes" id="UP000256379"/>
    </source>
</evidence>
<keyword evidence="3" id="KW-1185">Reference proteome</keyword>
<dbReference type="RefSeq" id="WP_115542708.1">
    <property type="nucleotide sequence ID" value="NZ_NXLQ01000005.1"/>
</dbReference>
<dbReference type="AlphaFoldDB" id="A0A3D8IMX9"/>
<dbReference type="Proteomes" id="UP000256379">
    <property type="component" value="Unassembled WGS sequence"/>
</dbReference>
<evidence type="ECO:0000313" key="2">
    <source>
        <dbReference type="EMBL" id="RDU66360.1"/>
    </source>
</evidence>
<dbReference type="EMBL" id="NXLQ01000005">
    <property type="protein sequence ID" value="RDU66360.1"/>
    <property type="molecule type" value="Genomic_DNA"/>
</dbReference>
<organism evidence="2 3">
    <name type="scientific">Helicobacter didelphidarum</name>
    <dbReference type="NCBI Taxonomy" id="2040648"/>
    <lineage>
        <taxon>Bacteria</taxon>
        <taxon>Pseudomonadati</taxon>
        <taxon>Campylobacterota</taxon>
        <taxon>Epsilonproteobacteria</taxon>
        <taxon>Campylobacterales</taxon>
        <taxon>Helicobacteraceae</taxon>
        <taxon>Helicobacter</taxon>
    </lineage>
</organism>
<dbReference type="InterPro" id="IPR001296">
    <property type="entry name" value="Glyco_trans_1"/>
</dbReference>
<comment type="caution">
    <text evidence="2">The sequence shown here is derived from an EMBL/GenBank/DDBJ whole genome shotgun (WGS) entry which is preliminary data.</text>
</comment>
<protein>
    <recommendedName>
        <fullName evidence="1">Glycosyl transferase family 1 domain-containing protein</fullName>
    </recommendedName>
</protein>
<accession>A0A3D8IMX9</accession>
<dbReference type="GO" id="GO:0016757">
    <property type="term" value="F:glycosyltransferase activity"/>
    <property type="evidence" value="ECO:0007669"/>
    <property type="project" value="InterPro"/>
</dbReference>
<reference evidence="2 3" key="1">
    <citation type="submission" date="2018-04" db="EMBL/GenBank/DDBJ databases">
        <title>Novel Campyloabacter and Helicobacter Species and Strains.</title>
        <authorList>
            <person name="Mannion A.J."/>
            <person name="Shen Z."/>
            <person name="Fox J.G."/>
        </authorList>
    </citation>
    <scope>NUCLEOTIDE SEQUENCE [LARGE SCALE GENOMIC DNA]</scope>
    <source>
        <strain evidence="2 3">MIT 17-337</strain>
    </source>
</reference>
<dbReference type="Pfam" id="PF00534">
    <property type="entry name" value="Glycos_transf_1"/>
    <property type="match status" value="1"/>
</dbReference>
<gene>
    <name evidence="2" type="ORF">CQA53_03830</name>
</gene>
<feature type="domain" description="Glycosyl transferase family 1" evidence="1">
    <location>
        <begin position="78"/>
        <end position="150"/>
    </location>
</feature>